<keyword evidence="2" id="KW-1185">Reference proteome</keyword>
<protein>
    <recommendedName>
        <fullName evidence="3">Trafficking protein particle complex subunit 12</fullName>
    </recommendedName>
</protein>
<evidence type="ECO:0000313" key="2">
    <source>
        <dbReference type="Proteomes" id="UP001314263"/>
    </source>
</evidence>
<dbReference type="Proteomes" id="UP001314263">
    <property type="component" value="Unassembled WGS sequence"/>
</dbReference>
<sequence length="370" mass="40385">MQVVSPLHDASPGPWDARLQRSRSIEDVPDGLAGVQKLASQGCWKAVAERTRSFSAAAREGDLTQAAWHTFALAKLRRYRDAETALNSLGDLESPKYMEESPEGLISRVPFVLLSLRAQLPLLLGRGREGTRALQELLQYCQDKACAQHAPGESSAPEGTGPGAEVNGKALWARRQESVIGTLVRHHIRCKEHVMAIKWLARLLKRRPKDAELLSQMGYIQLTIGDSTAAAATFQQVVSLVAEGSLQPSQAQKELMLRNQGLLKFVEQDYIGALEGFEAILKERPGDAVACNNAAICQLYACNLKSGLQQLEHSLAEHPETILKETVLLNLSSMYNLSSSAASTEAKRKLGAWASSFATDDVDLTCIRTA</sequence>
<dbReference type="SUPFAM" id="SSF48452">
    <property type="entry name" value="TPR-like"/>
    <property type="match status" value="1"/>
</dbReference>
<dbReference type="InterPro" id="IPR011990">
    <property type="entry name" value="TPR-like_helical_dom_sf"/>
</dbReference>
<dbReference type="Gene3D" id="1.25.40.10">
    <property type="entry name" value="Tetratricopeptide repeat domain"/>
    <property type="match status" value="1"/>
</dbReference>
<dbReference type="PANTHER" id="PTHR21581:SF6">
    <property type="entry name" value="TRAFFICKING PROTEIN PARTICLE COMPLEX SUBUNIT 12"/>
    <property type="match status" value="1"/>
</dbReference>
<name>A0AAV1ID80_9CHLO</name>
<reference evidence="1 2" key="1">
    <citation type="submission" date="2023-10" db="EMBL/GenBank/DDBJ databases">
        <authorList>
            <person name="Maclean D."/>
            <person name="Macfadyen A."/>
        </authorList>
    </citation>
    <scope>NUCLEOTIDE SEQUENCE [LARGE SCALE GENOMIC DNA]</scope>
</reference>
<dbReference type="PANTHER" id="PTHR21581">
    <property type="entry name" value="D-ALANYL-D-ALANINE CARBOXYPEPTIDASE"/>
    <property type="match status" value="1"/>
</dbReference>
<dbReference type="EMBL" id="CAUYUE010000011">
    <property type="protein sequence ID" value="CAK0785087.1"/>
    <property type="molecule type" value="Genomic_DNA"/>
</dbReference>
<comment type="caution">
    <text evidence="1">The sequence shown here is derived from an EMBL/GenBank/DDBJ whole genome shotgun (WGS) entry which is preliminary data.</text>
</comment>
<dbReference type="AlphaFoldDB" id="A0AAV1ID80"/>
<gene>
    <name evidence="1" type="ORF">CVIRNUC_008293</name>
</gene>
<accession>A0AAV1ID80</accession>
<evidence type="ECO:0008006" key="3">
    <source>
        <dbReference type="Google" id="ProtNLM"/>
    </source>
</evidence>
<evidence type="ECO:0000313" key="1">
    <source>
        <dbReference type="EMBL" id="CAK0785087.1"/>
    </source>
</evidence>
<organism evidence="1 2">
    <name type="scientific">Coccomyxa viridis</name>
    <dbReference type="NCBI Taxonomy" id="1274662"/>
    <lineage>
        <taxon>Eukaryota</taxon>
        <taxon>Viridiplantae</taxon>
        <taxon>Chlorophyta</taxon>
        <taxon>core chlorophytes</taxon>
        <taxon>Trebouxiophyceae</taxon>
        <taxon>Trebouxiophyceae incertae sedis</taxon>
        <taxon>Coccomyxaceae</taxon>
        <taxon>Coccomyxa</taxon>
    </lineage>
</organism>
<proteinExistence type="predicted"/>